<dbReference type="InterPro" id="IPR015660">
    <property type="entry name" value="MASH1/Ascl1a-like"/>
</dbReference>
<evidence type="ECO:0000256" key="1">
    <source>
        <dbReference type="SAM" id="MobiDB-lite"/>
    </source>
</evidence>
<keyword evidence="3" id="KW-1185">Reference proteome</keyword>
<evidence type="ECO:0000313" key="3">
    <source>
        <dbReference type="Proteomes" id="UP001604336"/>
    </source>
</evidence>
<protein>
    <submittedName>
        <fullName evidence="2">BHLH domain-containing protein</fullName>
    </submittedName>
</protein>
<accession>A0ABD1UGU9</accession>
<dbReference type="PANTHER" id="PTHR13935">
    <property type="entry name" value="ACHAETE-SCUTE TRANSCRIPTION FACTOR-RELATED"/>
    <property type="match status" value="1"/>
</dbReference>
<organism evidence="2 3">
    <name type="scientific">Abeliophyllum distichum</name>
    <dbReference type="NCBI Taxonomy" id="126358"/>
    <lineage>
        <taxon>Eukaryota</taxon>
        <taxon>Viridiplantae</taxon>
        <taxon>Streptophyta</taxon>
        <taxon>Embryophyta</taxon>
        <taxon>Tracheophyta</taxon>
        <taxon>Spermatophyta</taxon>
        <taxon>Magnoliopsida</taxon>
        <taxon>eudicotyledons</taxon>
        <taxon>Gunneridae</taxon>
        <taxon>Pentapetalae</taxon>
        <taxon>asterids</taxon>
        <taxon>lamiids</taxon>
        <taxon>Lamiales</taxon>
        <taxon>Oleaceae</taxon>
        <taxon>Forsythieae</taxon>
        <taxon>Abeliophyllum</taxon>
    </lineage>
</organism>
<proteinExistence type="predicted"/>
<feature type="compositionally biased region" description="Pro residues" evidence="1">
    <location>
        <begin position="180"/>
        <end position="241"/>
    </location>
</feature>
<dbReference type="GO" id="GO:0006355">
    <property type="term" value="P:regulation of DNA-templated transcription"/>
    <property type="evidence" value="ECO:0007669"/>
    <property type="project" value="UniProtKB-ARBA"/>
</dbReference>
<gene>
    <name evidence="2" type="ORF">Adt_09250</name>
</gene>
<dbReference type="AlphaFoldDB" id="A0ABD1UGU9"/>
<comment type="caution">
    <text evidence="2">The sequence shown here is derived from an EMBL/GenBank/DDBJ whole genome shotgun (WGS) entry which is preliminary data.</text>
</comment>
<evidence type="ECO:0000313" key="2">
    <source>
        <dbReference type="EMBL" id="KAL2524196.1"/>
    </source>
</evidence>
<dbReference type="EMBL" id="JBFOLK010000003">
    <property type="protein sequence ID" value="KAL2524196.1"/>
    <property type="molecule type" value="Genomic_DNA"/>
</dbReference>
<dbReference type="PANTHER" id="PTHR13935:SF90">
    <property type="entry name" value="TRANSCRIPTION FACTOR BHLH162"/>
    <property type="match status" value="1"/>
</dbReference>
<sequence>MWILQEAASLPDQLGIAANYIKSLQINLEKLKQKKNWLTGEGKSSSSTMGGLKSPDIEIHVTGSAMEVALVTGLDCQFMFSEIIRMFHEEGAEVVNASFCIQDNTVFHTIHSKLGETSAPKDEAARISERLKKFVYSSFVRFIRPSSKTHIFPKMELLALTGASLISTWLEMSEIPLPVKPPTPPPAKPPSPPLVKPPSHPPVKPPSHPPAKPPSHPPAKPPSHPPAKPPSPPPVKPPSHPPIRKAVAVQGVVYCKSCKYRGIGTLLGAFSTCWGRGKATVQQYQVGTSRTNQDRQEWLFLLQAIEADNSCIPQVQDFSDFITVGYMQRPNQSGQRSQWCHLDSQPQATS</sequence>
<dbReference type="PRINTS" id="PR01217">
    <property type="entry name" value="PRICHEXTENSN"/>
</dbReference>
<reference evidence="3" key="1">
    <citation type="submission" date="2024-07" db="EMBL/GenBank/DDBJ databases">
        <title>Two chromosome-level genome assemblies of Korean endemic species Abeliophyllum distichum and Forsythia ovata (Oleaceae).</title>
        <authorList>
            <person name="Jang H."/>
        </authorList>
    </citation>
    <scope>NUCLEOTIDE SEQUENCE [LARGE SCALE GENOMIC DNA]</scope>
</reference>
<feature type="region of interest" description="Disordered" evidence="1">
    <location>
        <begin position="180"/>
        <end position="242"/>
    </location>
</feature>
<feature type="region of interest" description="Disordered" evidence="1">
    <location>
        <begin position="331"/>
        <end position="350"/>
    </location>
</feature>
<dbReference type="Proteomes" id="UP001604336">
    <property type="component" value="Unassembled WGS sequence"/>
</dbReference>
<name>A0ABD1UGU9_9LAMI</name>